<evidence type="ECO:0000256" key="9">
    <source>
        <dbReference type="ARBA" id="ARBA00022776"/>
    </source>
</evidence>
<dbReference type="GO" id="GO:0005813">
    <property type="term" value="C:centrosome"/>
    <property type="evidence" value="ECO:0007669"/>
    <property type="project" value="UniProtKB-SubCell"/>
</dbReference>
<evidence type="ECO:0000256" key="7">
    <source>
        <dbReference type="ARBA" id="ARBA00022692"/>
    </source>
</evidence>
<dbReference type="GO" id="GO:0030496">
    <property type="term" value="C:midbody"/>
    <property type="evidence" value="ECO:0007669"/>
    <property type="project" value="TreeGrafter"/>
</dbReference>
<evidence type="ECO:0000256" key="3">
    <source>
        <dbReference type="ARBA" id="ARBA00004300"/>
    </source>
</evidence>
<comment type="subunit">
    <text evidence="17">Interacts with AURKA, AURKB, BIRC5 and INCENP. May be a component of the CPC at least composed of BIRC5/survivin, CDCA8/borealin, INCENP and AURKB/Aurora-B.</text>
</comment>
<evidence type="ECO:0000256" key="13">
    <source>
        <dbReference type="ARBA" id="ARBA00023212"/>
    </source>
</evidence>
<evidence type="ECO:0000313" key="21">
    <source>
        <dbReference type="Proteomes" id="UP000287033"/>
    </source>
</evidence>
<evidence type="ECO:0000256" key="10">
    <source>
        <dbReference type="ARBA" id="ARBA00022989"/>
    </source>
</evidence>
<evidence type="ECO:0000256" key="8">
    <source>
        <dbReference type="ARBA" id="ARBA00022729"/>
    </source>
</evidence>
<evidence type="ECO:0000256" key="17">
    <source>
        <dbReference type="ARBA" id="ARBA00063184"/>
    </source>
</evidence>
<evidence type="ECO:0000313" key="20">
    <source>
        <dbReference type="EMBL" id="GCC25121.1"/>
    </source>
</evidence>
<dbReference type="OMA" id="TITRSCD"/>
<evidence type="ECO:0000256" key="6">
    <source>
        <dbReference type="ARBA" id="ARBA00022618"/>
    </source>
</evidence>
<accession>A0A401S419</accession>
<evidence type="ECO:0000256" key="2">
    <source>
        <dbReference type="ARBA" id="ARBA00004186"/>
    </source>
</evidence>
<proteinExistence type="inferred from homology"/>
<dbReference type="GO" id="GO:0016020">
    <property type="term" value="C:membrane"/>
    <property type="evidence" value="ECO:0007669"/>
    <property type="project" value="UniProtKB-SubCell"/>
</dbReference>
<evidence type="ECO:0000256" key="15">
    <source>
        <dbReference type="ARBA" id="ARBA00058368"/>
    </source>
</evidence>
<dbReference type="PANTHER" id="PTHR13041">
    <property type="entry name" value="JTB PROTEIN-RELATED"/>
    <property type="match status" value="1"/>
</dbReference>
<dbReference type="GO" id="GO:0000281">
    <property type="term" value="P:mitotic cytokinesis"/>
    <property type="evidence" value="ECO:0007669"/>
    <property type="project" value="TreeGrafter"/>
</dbReference>
<dbReference type="Pfam" id="PF05439">
    <property type="entry name" value="JTB"/>
    <property type="match status" value="1"/>
</dbReference>
<comment type="function">
    <text evidence="15">Required for normal cytokinesis during mitosis. Plays a role in the regulation of cell proliferation. May be a component of the chromosomal passenger complex (CPC), a complex that acts as a key regulator of mitosis. The CPC complex has essential functions at the centromere in ensuring correct chromosome alignment and segregation and is required for chromatin-induced microtubule stabilization and spindle assembly. Increases AURKB activity. Inhibits apoptosis induced by TGFB1. Overexpression induces swelling of mitochondria and reduces mitochondrial membrane potential.</text>
</comment>
<dbReference type="Proteomes" id="UP000287033">
    <property type="component" value="Unassembled WGS sequence"/>
</dbReference>
<keyword evidence="6" id="KW-0132">Cell division</keyword>
<keyword evidence="10 19" id="KW-1133">Transmembrane helix</keyword>
<keyword evidence="9" id="KW-0498">Mitosis</keyword>
<keyword evidence="14" id="KW-0131">Cell cycle</keyword>
<feature type="transmembrane region" description="Helical" evidence="19">
    <location>
        <begin position="7"/>
        <end position="26"/>
    </location>
</feature>
<evidence type="ECO:0000256" key="18">
    <source>
        <dbReference type="ARBA" id="ARBA00068227"/>
    </source>
</evidence>
<evidence type="ECO:0000256" key="12">
    <source>
        <dbReference type="ARBA" id="ARBA00023136"/>
    </source>
</evidence>
<keyword evidence="8" id="KW-0732">Signal</keyword>
<gene>
    <name evidence="20" type="ORF">chiPu_0003526</name>
</gene>
<dbReference type="OrthoDB" id="5971907at2759"/>
<sequence length="143" mass="16872">MLQLAELVYLLVYLCTVWNMFISFRACDAVPLQSERNATSISQSRPCWEKEEFSIIRECTPCHDYEKTVHVECTSTGFVEEVKCITDQRYRSCRSVEMEELKFWKFEGIMVLLGVIFAIIVMFRQRTLDRRAEQKVQRQLGVI</sequence>
<protein>
    <recommendedName>
        <fullName evidence="18">Protein JTB</fullName>
    </recommendedName>
</protein>
<organism evidence="20 21">
    <name type="scientific">Chiloscyllium punctatum</name>
    <name type="common">Brownbanded bambooshark</name>
    <name type="synonym">Hemiscyllium punctatum</name>
    <dbReference type="NCBI Taxonomy" id="137246"/>
    <lineage>
        <taxon>Eukaryota</taxon>
        <taxon>Metazoa</taxon>
        <taxon>Chordata</taxon>
        <taxon>Craniata</taxon>
        <taxon>Vertebrata</taxon>
        <taxon>Chondrichthyes</taxon>
        <taxon>Elasmobranchii</taxon>
        <taxon>Galeomorphii</taxon>
        <taxon>Galeoidea</taxon>
        <taxon>Orectolobiformes</taxon>
        <taxon>Hemiscylliidae</taxon>
        <taxon>Chiloscyllium</taxon>
    </lineage>
</organism>
<evidence type="ECO:0000256" key="4">
    <source>
        <dbReference type="ARBA" id="ARBA00004479"/>
    </source>
</evidence>
<dbReference type="GO" id="GO:0005739">
    <property type="term" value="C:mitochondrion"/>
    <property type="evidence" value="ECO:0007669"/>
    <property type="project" value="UniProtKB-SubCell"/>
</dbReference>
<dbReference type="InterPro" id="IPR008657">
    <property type="entry name" value="JTB"/>
</dbReference>
<keyword evidence="7 19" id="KW-0812">Transmembrane</keyword>
<keyword evidence="12 19" id="KW-0472">Membrane</keyword>
<evidence type="ECO:0000256" key="5">
    <source>
        <dbReference type="ARBA" id="ARBA00022490"/>
    </source>
</evidence>
<dbReference type="GO" id="GO:0005819">
    <property type="term" value="C:spindle"/>
    <property type="evidence" value="ECO:0007669"/>
    <property type="project" value="UniProtKB-SubCell"/>
</dbReference>
<comment type="subcellular location">
    <subcellularLocation>
        <location evidence="3">Cytoplasm</location>
        <location evidence="3">Cytoskeleton</location>
        <location evidence="3">Microtubule organizing center</location>
        <location evidence="3">Centrosome</location>
    </subcellularLocation>
    <subcellularLocation>
        <location evidence="2">Cytoplasm</location>
        <location evidence="2">Cytoskeleton</location>
        <location evidence="2">Spindle</location>
    </subcellularLocation>
    <subcellularLocation>
        <location evidence="4">Membrane</location>
        <topology evidence="4">Single-pass type I membrane protein</topology>
    </subcellularLocation>
    <subcellularLocation>
        <location evidence="1">Mitochondrion</location>
    </subcellularLocation>
</comment>
<keyword evidence="21" id="KW-1185">Reference proteome</keyword>
<dbReference type="AlphaFoldDB" id="A0A401S419"/>
<name>A0A401S419_CHIPU</name>
<keyword evidence="11" id="KW-0496">Mitochondrion</keyword>
<keyword evidence="13" id="KW-0206">Cytoskeleton</keyword>
<evidence type="ECO:0000256" key="11">
    <source>
        <dbReference type="ARBA" id="ARBA00023128"/>
    </source>
</evidence>
<evidence type="ECO:0000256" key="19">
    <source>
        <dbReference type="SAM" id="Phobius"/>
    </source>
</evidence>
<comment type="caution">
    <text evidence="20">The sequence shown here is derived from an EMBL/GenBank/DDBJ whole genome shotgun (WGS) entry which is preliminary data.</text>
</comment>
<evidence type="ECO:0000256" key="1">
    <source>
        <dbReference type="ARBA" id="ARBA00004173"/>
    </source>
</evidence>
<dbReference type="Gene3D" id="3.30.720.220">
    <property type="match status" value="1"/>
</dbReference>
<feature type="transmembrane region" description="Helical" evidence="19">
    <location>
        <begin position="103"/>
        <end position="123"/>
    </location>
</feature>
<evidence type="ECO:0000256" key="16">
    <source>
        <dbReference type="ARBA" id="ARBA00060886"/>
    </source>
</evidence>
<dbReference type="EMBL" id="BEZZ01000076">
    <property type="protein sequence ID" value="GCC25121.1"/>
    <property type="molecule type" value="Genomic_DNA"/>
</dbReference>
<reference evidence="20 21" key="1">
    <citation type="journal article" date="2018" name="Nat. Ecol. Evol.">
        <title>Shark genomes provide insights into elasmobranch evolution and the origin of vertebrates.</title>
        <authorList>
            <person name="Hara Y"/>
            <person name="Yamaguchi K"/>
            <person name="Onimaru K"/>
            <person name="Kadota M"/>
            <person name="Koyanagi M"/>
            <person name="Keeley SD"/>
            <person name="Tatsumi K"/>
            <person name="Tanaka K"/>
            <person name="Motone F"/>
            <person name="Kageyama Y"/>
            <person name="Nozu R"/>
            <person name="Adachi N"/>
            <person name="Nishimura O"/>
            <person name="Nakagawa R"/>
            <person name="Tanegashima C"/>
            <person name="Kiyatake I"/>
            <person name="Matsumoto R"/>
            <person name="Murakumo K"/>
            <person name="Nishida K"/>
            <person name="Terakita A"/>
            <person name="Kuratani S"/>
            <person name="Sato K"/>
            <person name="Hyodo S Kuraku.S."/>
        </authorList>
    </citation>
    <scope>NUCLEOTIDE SEQUENCE [LARGE SCALE GENOMIC DNA]</scope>
</reference>
<dbReference type="FunFam" id="3.30.720.220:FF:000001">
    <property type="entry name" value="Jumping translocation breakpoint"/>
    <property type="match status" value="1"/>
</dbReference>
<dbReference type="PANTHER" id="PTHR13041:SF3">
    <property type="entry name" value="PROTEIN JTB"/>
    <property type="match status" value="1"/>
</dbReference>
<evidence type="ECO:0000256" key="14">
    <source>
        <dbReference type="ARBA" id="ARBA00023306"/>
    </source>
</evidence>
<keyword evidence="5" id="KW-0963">Cytoplasm</keyword>
<comment type="similarity">
    <text evidence="16">Belongs to the JTB family.</text>
</comment>